<dbReference type="InterPro" id="IPR051673">
    <property type="entry name" value="SSDNA_exonuclease_RecJ"/>
</dbReference>
<proteinExistence type="predicted"/>
<dbReference type="Gene3D" id="3.90.1640.30">
    <property type="match status" value="1"/>
</dbReference>
<dbReference type="InterPro" id="IPR038763">
    <property type="entry name" value="DHH_sf"/>
</dbReference>
<dbReference type="EMBL" id="BART01019364">
    <property type="protein sequence ID" value="GAG85258.1"/>
    <property type="molecule type" value="Genomic_DNA"/>
</dbReference>
<sequence length="294" mass="32066">HLDKLMDLVALGTIADVSPLLGENRYLVKEGLKQMNTTPRLGVKEILTQAGLNTGSLDAESISWVIAPRLNAAGRLEHALTSYKLLMTDSPREANQLAVWLEGKNAERQRLTTTTLANAREQVLATGISPLLVASDKDYPIGIAGLVAGRLSEEFYRPSIVIKTGEKISSGSCRSIPEFNIIAALNQCRNLFSQFGGHSQAAGFTLPTKNLTRLKQTLLQLATTQLAEVDLRPRLDIDASVTLPDLGGDTFQITQQLAPFGRGNPVPTFLSREVEVINCRTMGNNGEHLRLKLR</sequence>
<protein>
    <recommendedName>
        <fullName evidence="5">DHHA1 domain-containing protein</fullName>
    </recommendedName>
</protein>
<dbReference type="Gene3D" id="3.10.310.30">
    <property type="match status" value="1"/>
</dbReference>
<reference evidence="4" key="1">
    <citation type="journal article" date="2014" name="Front. Microbiol.">
        <title>High frequency of phylogenetically diverse reductive dehalogenase-homologous genes in deep subseafloor sedimentary metagenomes.</title>
        <authorList>
            <person name="Kawai M."/>
            <person name="Futagami T."/>
            <person name="Toyoda A."/>
            <person name="Takaki Y."/>
            <person name="Nishi S."/>
            <person name="Hori S."/>
            <person name="Arai W."/>
            <person name="Tsubouchi T."/>
            <person name="Morono Y."/>
            <person name="Uchiyama I."/>
            <person name="Ito T."/>
            <person name="Fujiyama A."/>
            <person name="Inagaki F."/>
            <person name="Takami H."/>
        </authorList>
    </citation>
    <scope>NUCLEOTIDE SEQUENCE</scope>
    <source>
        <strain evidence="4">Expedition CK06-06</strain>
    </source>
</reference>
<feature type="domain" description="DHHA1" evidence="2">
    <location>
        <begin position="131"/>
        <end position="221"/>
    </location>
</feature>
<dbReference type="InterPro" id="IPR041122">
    <property type="entry name" value="RecJ_OB"/>
</dbReference>
<feature type="non-terminal residue" evidence="4">
    <location>
        <position position="1"/>
    </location>
</feature>
<dbReference type="AlphaFoldDB" id="X1BMF4"/>
<dbReference type="InterPro" id="IPR003156">
    <property type="entry name" value="DHHA1_dom"/>
</dbReference>
<evidence type="ECO:0000259" key="3">
    <source>
        <dbReference type="Pfam" id="PF17768"/>
    </source>
</evidence>
<dbReference type="SUPFAM" id="SSF64182">
    <property type="entry name" value="DHH phosphoesterases"/>
    <property type="match status" value="1"/>
</dbReference>
<organism evidence="4">
    <name type="scientific">marine sediment metagenome</name>
    <dbReference type="NCBI Taxonomy" id="412755"/>
    <lineage>
        <taxon>unclassified sequences</taxon>
        <taxon>metagenomes</taxon>
        <taxon>ecological metagenomes</taxon>
    </lineage>
</organism>
<dbReference type="Pfam" id="PF02272">
    <property type="entry name" value="DHHA1"/>
    <property type="match status" value="1"/>
</dbReference>
<dbReference type="GO" id="GO:0003676">
    <property type="term" value="F:nucleic acid binding"/>
    <property type="evidence" value="ECO:0007669"/>
    <property type="project" value="InterPro"/>
</dbReference>
<dbReference type="Pfam" id="PF17768">
    <property type="entry name" value="RecJ_OB"/>
    <property type="match status" value="1"/>
</dbReference>
<evidence type="ECO:0000259" key="2">
    <source>
        <dbReference type="Pfam" id="PF02272"/>
    </source>
</evidence>
<comment type="caution">
    <text evidence="4">The sequence shown here is derived from an EMBL/GenBank/DDBJ whole genome shotgun (WGS) entry which is preliminary data.</text>
</comment>
<feature type="domain" description="RecJ OB" evidence="3">
    <location>
        <begin position="237"/>
        <end position="294"/>
    </location>
</feature>
<dbReference type="PANTHER" id="PTHR30255">
    <property type="entry name" value="SINGLE-STRANDED-DNA-SPECIFIC EXONUCLEASE RECJ"/>
    <property type="match status" value="1"/>
</dbReference>
<keyword evidence="1" id="KW-0378">Hydrolase</keyword>
<gene>
    <name evidence="4" type="ORF">S01H4_36262</name>
</gene>
<evidence type="ECO:0000256" key="1">
    <source>
        <dbReference type="ARBA" id="ARBA00022801"/>
    </source>
</evidence>
<accession>X1BMF4</accession>
<evidence type="ECO:0008006" key="5">
    <source>
        <dbReference type="Google" id="ProtNLM"/>
    </source>
</evidence>
<dbReference type="PANTHER" id="PTHR30255:SF2">
    <property type="entry name" value="SINGLE-STRANDED-DNA-SPECIFIC EXONUCLEASE RECJ"/>
    <property type="match status" value="1"/>
</dbReference>
<feature type="non-terminal residue" evidence="4">
    <location>
        <position position="294"/>
    </location>
</feature>
<dbReference type="GO" id="GO:0016787">
    <property type="term" value="F:hydrolase activity"/>
    <property type="evidence" value="ECO:0007669"/>
    <property type="project" value="UniProtKB-KW"/>
</dbReference>
<name>X1BMF4_9ZZZZ</name>
<evidence type="ECO:0000313" key="4">
    <source>
        <dbReference type="EMBL" id="GAG85258.1"/>
    </source>
</evidence>